<dbReference type="OrthoDB" id="9634at2157"/>
<evidence type="ECO:0008006" key="4">
    <source>
        <dbReference type="Google" id="ProtNLM"/>
    </source>
</evidence>
<accession>A0A1H3XBA8</accession>
<dbReference type="InterPro" id="IPR024079">
    <property type="entry name" value="MetalloPept_cat_dom_sf"/>
</dbReference>
<feature type="compositionally biased region" description="Low complexity" evidence="1">
    <location>
        <begin position="34"/>
        <end position="56"/>
    </location>
</feature>
<proteinExistence type="predicted"/>
<sequence>MTVRSLVLVLLVVLAGCATPLDPGERTASPTVETEAAGTATGLATGTQTTRATSGAPGANPWGTDPVVVAIRNEGNPDRDFAPLVREAATFWEGNDERYLGFPVEYEVRPDASNPDLVVKFVDRVPDCGDVSDAVGCAPLVTDPRQIDRSETVRVKTGLADDSTTLVVEHELGHTLGLSHDDPPHEVMQAESVLYTEPQPNATERAFPWDDADFTVHVDAANASDPAGARRQVDHALGYYEDDPPGMPDNLTFQRTDGDAEIRIRFGATQTCRAASGSCVNTYGTDPDGDGAIETYTRVEITLVELDTDAVGWHVGYWLAHAFGAEADGEKPPPFREASGRERRSEWWT</sequence>
<feature type="region of interest" description="Disordered" evidence="1">
    <location>
        <begin position="22"/>
        <end position="65"/>
    </location>
</feature>
<evidence type="ECO:0000313" key="2">
    <source>
        <dbReference type="EMBL" id="SDZ95892.1"/>
    </source>
</evidence>
<dbReference type="SUPFAM" id="SSF55486">
    <property type="entry name" value="Metalloproteases ('zincins'), catalytic domain"/>
    <property type="match status" value="1"/>
</dbReference>
<evidence type="ECO:0000256" key="1">
    <source>
        <dbReference type="SAM" id="MobiDB-lite"/>
    </source>
</evidence>
<dbReference type="EMBL" id="FNQT01000001">
    <property type="protein sequence ID" value="SDZ95892.1"/>
    <property type="molecule type" value="Genomic_DNA"/>
</dbReference>
<dbReference type="AlphaFoldDB" id="A0A1H3XBA8"/>
<feature type="region of interest" description="Disordered" evidence="1">
    <location>
        <begin position="328"/>
        <end position="349"/>
    </location>
</feature>
<dbReference type="STRING" id="555874.SAMN04488065_1430"/>
<dbReference type="PROSITE" id="PS51257">
    <property type="entry name" value="PROKAR_LIPOPROTEIN"/>
    <property type="match status" value="1"/>
</dbReference>
<evidence type="ECO:0000313" key="3">
    <source>
        <dbReference type="Proteomes" id="UP000236755"/>
    </source>
</evidence>
<gene>
    <name evidence="2" type="ORF">SAMN04488065_1430</name>
</gene>
<dbReference type="Proteomes" id="UP000236755">
    <property type="component" value="Unassembled WGS sequence"/>
</dbReference>
<dbReference type="RefSeq" id="WP_092633286.1">
    <property type="nucleotide sequence ID" value="NZ_FNQT01000001.1"/>
</dbReference>
<reference evidence="2 3" key="1">
    <citation type="submission" date="2016-10" db="EMBL/GenBank/DDBJ databases">
        <authorList>
            <person name="de Groot N.N."/>
        </authorList>
    </citation>
    <scope>NUCLEOTIDE SEQUENCE [LARGE SCALE GENOMIC DNA]</scope>
    <source>
        <strain evidence="2 3">CGMCC 1.8712</strain>
    </source>
</reference>
<organism evidence="2 3">
    <name type="scientific">Haloplanus vescus</name>
    <dbReference type="NCBI Taxonomy" id="555874"/>
    <lineage>
        <taxon>Archaea</taxon>
        <taxon>Methanobacteriati</taxon>
        <taxon>Methanobacteriota</taxon>
        <taxon>Stenosarchaea group</taxon>
        <taxon>Halobacteria</taxon>
        <taxon>Halobacteriales</taxon>
        <taxon>Haloferacaceae</taxon>
        <taxon>Haloplanus</taxon>
    </lineage>
</organism>
<dbReference type="GO" id="GO:0008237">
    <property type="term" value="F:metallopeptidase activity"/>
    <property type="evidence" value="ECO:0007669"/>
    <property type="project" value="InterPro"/>
</dbReference>
<dbReference type="Gene3D" id="3.40.390.10">
    <property type="entry name" value="Collagenase (Catalytic Domain)"/>
    <property type="match status" value="1"/>
</dbReference>
<protein>
    <recommendedName>
        <fullName evidence="4">Matrixin</fullName>
    </recommendedName>
</protein>
<name>A0A1H3XBA8_9EURY</name>
<keyword evidence="3" id="KW-1185">Reference proteome</keyword>